<proteinExistence type="predicted"/>
<gene>
    <name evidence="1" type="ORF">A5642_23220</name>
</gene>
<dbReference type="Proteomes" id="UP000093962">
    <property type="component" value="Unassembled WGS sequence"/>
</dbReference>
<name>A0A1A0MLW7_MYCMU</name>
<sequence>MIRQLIAPLAVASALCAGCTPQVSTDSRGASILGNSQPPVGTTSTAKVAAPRPIDFRIGVLVTEQKCFGSAGCNYRYTIEPHYTGTGPLPAKTTVVFKVTGGDQPQIGNFSIDSSGTATFDRETRISGPEGADLQAVVTQVIGGR</sequence>
<organism evidence="1 2">
    <name type="scientific">Mycolicibacterium mucogenicum</name>
    <name type="common">Mycobacterium mucogenicum</name>
    <dbReference type="NCBI Taxonomy" id="56689"/>
    <lineage>
        <taxon>Bacteria</taxon>
        <taxon>Bacillati</taxon>
        <taxon>Actinomycetota</taxon>
        <taxon>Actinomycetes</taxon>
        <taxon>Mycobacteriales</taxon>
        <taxon>Mycobacteriaceae</taxon>
        <taxon>Mycolicibacterium</taxon>
    </lineage>
</organism>
<dbReference type="RefSeq" id="WP_064859436.1">
    <property type="nucleotide sequence ID" value="NZ_LZSF01000161.1"/>
</dbReference>
<dbReference type="EMBL" id="LZSF01000161">
    <property type="protein sequence ID" value="OBA86061.1"/>
    <property type="molecule type" value="Genomic_DNA"/>
</dbReference>
<reference evidence="1 2" key="1">
    <citation type="submission" date="2016-06" db="EMBL/GenBank/DDBJ databases">
        <authorList>
            <person name="Kjaerup R.B."/>
            <person name="Dalgaard T.S."/>
            <person name="Juul-Madsen H.R."/>
        </authorList>
    </citation>
    <scope>NUCLEOTIDE SEQUENCE [LARGE SCALE GENOMIC DNA]</scope>
    <source>
        <strain evidence="1 2">1199456.5</strain>
    </source>
</reference>
<dbReference type="OrthoDB" id="4218022at2"/>
<evidence type="ECO:0000313" key="1">
    <source>
        <dbReference type="EMBL" id="OBA86061.1"/>
    </source>
</evidence>
<protein>
    <submittedName>
        <fullName evidence="1">Uncharacterized protein</fullName>
    </submittedName>
</protein>
<evidence type="ECO:0000313" key="2">
    <source>
        <dbReference type="Proteomes" id="UP000093962"/>
    </source>
</evidence>
<comment type="caution">
    <text evidence="1">The sequence shown here is derived from an EMBL/GenBank/DDBJ whole genome shotgun (WGS) entry which is preliminary data.</text>
</comment>
<accession>A0A1A0MLW7</accession>
<dbReference type="AlphaFoldDB" id="A0A1A0MLW7"/>